<dbReference type="InterPro" id="IPR029068">
    <property type="entry name" value="Glyas_Bleomycin-R_OHBP_Dase"/>
</dbReference>
<dbReference type="Gene3D" id="3.10.180.10">
    <property type="entry name" value="2,3-Dihydroxybiphenyl 1,2-Dioxygenase, domain 1"/>
    <property type="match status" value="1"/>
</dbReference>
<dbReference type="AlphaFoldDB" id="A0A1G9Q6J8"/>
<dbReference type="RefSeq" id="WP_208867747.1">
    <property type="nucleotide sequence ID" value="NZ_FNHI01000003.1"/>
</dbReference>
<evidence type="ECO:0000313" key="3">
    <source>
        <dbReference type="Proteomes" id="UP000199063"/>
    </source>
</evidence>
<keyword evidence="3" id="KW-1185">Reference proteome</keyword>
<dbReference type="EMBL" id="FNHI01000003">
    <property type="protein sequence ID" value="SDM06371.1"/>
    <property type="molecule type" value="Genomic_DNA"/>
</dbReference>
<dbReference type="PANTHER" id="PTHR35908">
    <property type="entry name" value="HYPOTHETICAL FUSION PROTEIN"/>
    <property type="match status" value="1"/>
</dbReference>
<dbReference type="STRING" id="1196353.SAMN05444921_103308"/>
<dbReference type="GeneID" id="40828744"/>
<name>A0A1G9Q6J8_9ACTN</name>
<dbReference type="InterPro" id="IPR037523">
    <property type="entry name" value="VOC_core"/>
</dbReference>
<dbReference type="Pfam" id="PF18029">
    <property type="entry name" value="Glyoxalase_6"/>
    <property type="match status" value="1"/>
</dbReference>
<reference evidence="3" key="1">
    <citation type="submission" date="2016-10" db="EMBL/GenBank/DDBJ databases">
        <authorList>
            <person name="Varghese N."/>
            <person name="Submissions S."/>
        </authorList>
    </citation>
    <scope>NUCLEOTIDE SEQUENCE [LARGE SCALE GENOMIC DNA]</scope>
    <source>
        <strain evidence="3">CGMCC 4.7042</strain>
    </source>
</reference>
<evidence type="ECO:0000259" key="1">
    <source>
        <dbReference type="PROSITE" id="PS51819"/>
    </source>
</evidence>
<dbReference type="Proteomes" id="UP000199063">
    <property type="component" value="Unassembled WGS sequence"/>
</dbReference>
<dbReference type="InterPro" id="IPR041581">
    <property type="entry name" value="Glyoxalase_6"/>
</dbReference>
<protein>
    <recommendedName>
        <fullName evidence="1">VOC domain-containing protein</fullName>
    </recommendedName>
</protein>
<organism evidence="2 3">
    <name type="scientific">Streptomyces wuyuanensis</name>
    <dbReference type="NCBI Taxonomy" id="1196353"/>
    <lineage>
        <taxon>Bacteria</taxon>
        <taxon>Bacillati</taxon>
        <taxon>Actinomycetota</taxon>
        <taxon>Actinomycetes</taxon>
        <taxon>Kitasatosporales</taxon>
        <taxon>Streptomycetaceae</taxon>
        <taxon>Streptomyces</taxon>
    </lineage>
</organism>
<evidence type="ECO:0000313" key="2">
    <source>
        <dbReference type="EMBL" id="SDM06371.1"/>
    </source>
</evidence>
<feature type="domain" description="VOC" evidence="1">
    <location>
        <begin position="5"/>
        <end position="125"/>
    </location>
</feature>
<accession>A0A1G9Q6J8</accession>
<sequence length="126" mass="13548">MAVPKTAMLALDCAEPEALAEFYAALLGAEVRRTSDPDLIEVVGQDGSVLGFQRDHGLAPPSWPRPEDAQQAHLLILLPPGDLDEAEREAVSLGATPMDVTDRGTPREARLLSDPAGHSFLLRARK</sequence>
<dbReference type="CDD" id="cd06587">
    <property type="entry name" value="VOC"/>
    <property type="match status" value="1"/>
</dbReference>
<dbReference type="PROSITE" id="PS51819">
    <property type="entry name" value="VOC"/>
    <property type="match status" value="1"/>
</dbReference>
<gene>
    <name evidence="2" type="ORF">SAMN05444921_103308</name>
</gene>
<proteinExistence type="predicted"/>
<dbReference type="PANTHER" id="PTHR35908:SF1">
    <property type="entry name" value="CONSERVED PROTEIN"/>
    <property type="match status" value="1"/>
</dbReference>
<dbReference type="SUPFAM" id="SSF54593">
    <property type="entry name" value="Glyoxalase/Bleomycin resistance protein/Dihydroxybiphenyl dioxygenase"/>
    <property type="match status" value="1"/>
</dbReference>